<dbReference type="AlphaFoldDB" id="A0A347U8R3"/>
<dbReference type="EMBL" id="NXIG01000008">
    <property type="protein sequence ID" value="RXI30109.1"/>
    <property type="molecule type" value="Genomic_DNA"/>
</dbReference>
<evidence type="ECO:0000313" key="2">
    <source>
        <dbReference type="EMBL" id="RXI30109.1"/>
    </source>
</evidence>
<protein>
    <submittedName>
        <fullName evidence="2">Uncharacterized protein</fullName>
    </submittedName>
</protein>
<evidence type="ECO:0000313" key="4">
    <source>
        <dbReference type="Proteomes" id="UP000290588"/>
    </source>
</evidence>
<dbReference type="Proteomes" id="UP000262582">
    <property type="component" value="Chromosome"/>
</dbReference>
<evidence type="ECO:0000313" key="1">
    <source>
        <dbReference type="EMBL" id="AXX95241.1"/>
    </source>
</evidence>
<dbReference type="RefSeq" id="WP_118917422.1">
    <property type="nucleotide sequence ID" value="NZ_CP032097.1"/>
</dbReference>
<dbReference type="KEGG" id="aell:AELL_1583"/>
<dbReference type="EMBL" id="CP032097">
    <property type="protein sequence ID" value="AXX95241.1"/>
    <property type="molecule type" value="Genomic_DNA"/>
</dbReference>
<organism evidence="2 4">
    <name type="scientific">Arcobacter ellisii</name>
    <dbReference type="NCBI Taxonomy" id="913109"/>
    <lineage>
        <taxon>Bacteria</taxon>
        <taxon>Pseudomonadati</taxon>
        <taxon>Campylobacterota</taxon>
        <taxon>Epsilonproteobacteria</taxon>
        <taxon>Campylobacterales</taxon>
        <taxon>Arcobacteraceae</taxon>
        <taxon>Arcobacter</taxon>
    </lineage>
</organism>
<sequence length="197" mass="23511">MKVEYAGPKPIIDEKGIFFKDGKEDKFVYLTFAIDILNSINHPYEEKKVYSNQINHKNLSSNEILDILLKFHPNLENTMNTEISSYLIHLDNEEKEIENRTTLSDIEKYAYISNLRLMKNYKIQRAKNKIFYFHCIQTIVELIIQHKIKKLEIPFNEKFWHILQTIEGELARHRISSKLKLTNENDNLKLHLFINIF</sequence>
<gene>
    <name evidence="1" type="ORF">AELL_1583</name>
    <name evidence="2" type="ORF">CP962_08875</name>
</gene>
<dbReference type="OrthoDB" id="5347405at2"/>
<accession>A0A347U8R3</accession>
<proteinExistence type="predicted"/>
<dbReference type="Proteomes" id="UP000290588">
    <property type="component" value="Unassembled WGS sequence"/>
</dbReference>
<reference evidence="1 3" key="2">
    <citation type="submission" date="2018-08" db="EMBL/GenBank/DDBJ databases">
        <title>Complete genome of the Arcobacter ellisii type strain LMG 26155.</title>
        <authorList>
            <person name="Miller W.G."/>
            <person name="Yee E."/>
            <person name="Bono J.L."/>
        </authorList>
    </citation>
    <scope>NUCLEOTIDE SEQUENCE [LARGE SCALE GENOMIC DNA]</scope>
    <source>
        <strain evidence="1 3">LMG 26155</strain>
    </source>
</reference>
<name>A0A347U8R3_9BACT</name>
<evidence type="ECO:0000313" key="3">
    <source>
        <dbReference type="Proteomes" id="UP000262582"/>
    </source>
</evidence>
<reference evidence="2 4" key="1">
    <citation type="submission" date="2017-09" db="EMBL/GenBank/DDBJ databases">
        <title>Genomics of the genus Arcobacter.</title>
        <authorList>
            <person name="Perez-Cataluna A."/>
            <person name="Figueras M.J."/>
            <person name="Salas-Masso N."/>
        </authorList>
    </citation>
    <scope>NUCLEOTIDE SEQUENCE [LARGE SCALE GENOMIC DNA]</scope>
    <source>
        <strain evidence="2 4">CECT 7837</strain>
    </source>
</reference>
<keyword evidence="3" id="KW-1185">Reference proteome</keyword>